<dbReference type="Gene3D" id="2.40.160.10">
    <property type="entry name" value="Porin"/>
    <property type="match status" value="1"/>
</dbReference>
<name>A0ABV7FH74_9GAMM</name>
<evidence type="ECO:0000259" key="2">
    <source>
        <dbReference type="Pfam" id="PF13372"/>
    </source>
</evidence>
<dbReference type="Pfam" id="PF13372">
    <property type="entry name" value="Alginate_exp"/>
    <property type="match status" value="1"/>
</dbReference>
<dbReference type="InterPro" id="IPR023614">
    <property type="entry name" value="Porin_dom_sf"/>
</dbReference>
<organism evidence="3 4">
    <name type="scientific">Cellvibrio fontiphilus</name>
    <dbReference type="NCBI Taxonomy" id="1815559"/>
    <lineage>
        <taxon>Bacteria</taxon>
        <taxon>Pseudomonadati</taxon>
        <taxon>Pseudomonadota</taxon>
        <taxon>Gammaproteobacteria</taxon>
        <taxon>Cellvibrionales</taxon>
        <taxon>Cellvibrionaceae</taxon>
        <taxon>Cellvibrio</taxon>
    </lineage>
</organism>
<accession>A0ABV7FH74</accession>
<sequence length="415" mass="46028">MKKNTLHLLVAAVSSLVCSVPNVSAKTFTESMQQGSVVKINFRTRFEDVTEDVLGSDSDREANAWTTRSRISYQSGVWNGFGFSAEMDNVSEMTNDHDYRTSAANVDPLWADRNTVAVIADPTGTEVNQAFVSYTTFNNQVKYGRQRLLLDNSRFIGNVGWRQNEQTYDGISWTNKSIRYTNFTYAYIKNVNRVFGEDNPVLGDLHMDSHVLNASYTGFDAGKLIGYAYLLDVNDPVSQLGLTGDTFGVRWQGTVGESFLYNLEYAKQQDAGAAQQYDADYGLAEVVYNINRYSFTLGYEELGSDDGAYGFATPLATLHAFQGWADKFLATPAAGLQDIYFNLGVTIGGAQALLSYHKFDSSEGSIDFGDEIDFSLSKKIGAVVLTGKLAQYSMGDSNANYSDTTKYWLMADWNF</sequence>
<dbReference type="RefSeq" id="WP_378117324.1">
    <property type="nucleotide sequence ID" value="NZ_JBHRTF010000003.1"/>
</dbReference>
<feature type="chain" id="PRO_5045337109" evidence="1">
    <location>
        <begin position="26"/>
        <end position="415"/>
    </location>
</feature>
<dbReference type="EMBL" id="JBHRTF010000003">
    <property type="protein sequence ID" value="MFC3115223.1"/>
    <property type="molecule type" value="Genomic_DNA"/>
</dbReference>
<reference evidence="4" key="1">
    <citation type="journal article" date="2019" name="Int. J. Syst. Evol. Microbiol.">
        <title>The Global Catalogue of Microorganisms (GCM) 10K type strain sequencing project: providing services to taxonomists for standard genome sequencing and annotation.</title>
        <authorList>
            <consortium name="The Broad Institute Genomics Platform"/>
            <consortium name="The Broad Institute Genome Sequencing Center for Infectious Disease"/>
            <person name="Wu L."/>
            <person name="Ma J."/>
        </authorList>
    </citation>
    <scope>NUCLEOTIDE SEQUENCE [LARGE SCALE GENOMIC DNA]</scope>
    <source>
        <strain evidence="4">KCTC 52237</strain>
    </source>
</reference>
<protein>
    <submittedName>
        <fullName evidence="3">Alginate export family protein</fullName>
    </submittedName>
</protein>
<feature type="domain" description="Alginate export" evidence="2">
    <location>
        <begin position="39"/>
        <end position="270"/>
    </location>
</feature>
<comment type="caution">
    <text evidence="3">The sequence shown here is derived from an EMBL/GenBank/DDBJ whole genome shotgun (WGS) entry which is preliminary data.</text>
</comment>
<evidence type="ECO:0000313" key="4">
    <source>
        <dbReference type="Proteomes" id="UP001595555"/>
    </source>
</evidence>
<dbReference type="Proteomes" id="UP001595555">
    <property type="component" value="Unassembled WGS sequence"/>
</dbReference>
<keyword evidence="1" id="KW-0732">Signal</keyword>
<keyword evidence="4" id="KW-1185">Reference proteome</keyword>
<proteinExistence type="predicted"/>
<evidence type="ECO:0000256" key="1">
    <source>
        <dbReference type="SAM" id="SignalP"/>
    </source>
</evidence>
<gene>
    <name evidence="3" type="ORF">ACFODX_06615</name>
</gene>
<dbReference type="InterPro" id="IPR025388">
    <property type="entry name" value="Alginate_export_dom"/>
</dbReference>
<evidence type="ECO:0000313" key="3">
    <source>
        <dbReference type="EMBL" id="MFC3115223.1"/>
    </source>
</evidence>
<feature type="signal peptide" evidence="1">
    <location>
        <begin position="1"/>
        <end position="25"/>
    </location>
</feature>